<evidence type="ECO:0000313" key="2">
    <source>
        <dbReference type="EMBL" id="KAL1114764.1"/>
    </source>
</evidence>
<sequence>MDSPVSWRSGRSWRGGDWRPPETEEECLEYYQGKINNGQNKELLPLQEDLADWINKTLGIELKSRYVRRLKRKGFLFCIVTGDEKWVYYRNPEWMAVPNVCPNPPTNRVRYLGL</sequence>
<feature type="region of interest" description="Disordered" evidence="1">
    <location>
        <begin position="1"/>
        <end position="20"/>
    </location>
</feature>
<name>A0ABD0YFS0_9HEMI</name>
<keyword evidence="3" id="KW-1185">Reference proteome</keyword>
<evidence type="ECO:0000256" key="1">
    <source>
        <dbReference type="SAM" id="MobiDB-lite"/>
    </source>
</evidence>
<reference evidence="2 3" key="1">
    <citation type="submission" date="2024-07" db="EMBL/GenBank/DDBJ databases">
        <title>Chromosome-level genome assembly of the water stick insect Ranatra chinensis (Heteroptera: Nepidae).</title>
        <authorList>
            <person name="Liu X."/>
        </authorList>
    </citation>
    <scope>NUCLEOTIDE SEQUENCE [LARGE SCALE GENOMIC DNA]</scope>
    <source>
        <strain evidence="2">Cailab_2021Rc</strain>
        <tissue evidence="2">Muscle</tissue>
    </source>
</reference>
<comment type="caution">
    <text evidence="2">The sequence shown here is derived from an EMBL/GenBank/DDBJ whole genome shotgun (WGS) entry which is preliminary data.</text>
</comment>
<dbReference type="EMBL" id="JBFDAA010000021">
    <property type="protein sequence ID" value="KAL1114764.1"/>
    <property type="molecule type" value="Genomic_DNA"/>
</dbReference>
<protein>
    <submittedName>
        <fullName evidence="2">Uncharacterized protein</fullName>
    </submittedName>
</protein>
<gene>
    <name evidence="2" type="ORF">AAG570_007588</name>
</gene>
<dbReference type="AlphaFoldDB" id="A0ABD0YFS0"/>
<proteinExistence type="predicted"/>
<feature type="compositionally biased region" description="Low complexity" evidence="1">
    <location>
        <begin position="1"/>
        <end position="12"/>
    </location>
</feature>
<evidence type="ECO:0000313" key="3">
    <source>
        <dbReference type="Proteomes" id="UP001558652"/>
    </source>
</evidence>
<organism evidence="2 3">
    <name type="scientific">Ranatra chinensis</name>
    <dbReference type="NCBI Taxonomy" id="642074"/>
    <lineage>
        <taxon>Eukaryota</taxon>
        <taxon>Metazoa</taxon>
        <taxon>Ecdysozoa</taxon>
        <taxon>Arthropoda</taxon>
        <taxon>Hexapoda</taxon>
        <taxon>Insecta</taxon>
        <taxon>Pterygota</taxon>
        <taxon>Neoptera</taxon>
        <taxon>Paraneoptera</taxon>
        <taxon>Hemiptera</taxon>
        <taxon>Heteroptera</taxon>
        <taxon>Panheteroptera</taxon>
        <taxon>Nepomorpha</taxon>
        <taxon>Nepidae</taxon>
        <taxon>Ranatrinae</taxon>
        <taxon>Ranatra</taxon>
    </lineage>
</organism>
<accession>A0ABD0YFS0</accession>
<dbReference type="Proteomes" id="UP001558652">
    <property type="component" value="Unassembled WGS sequence"/>
</dbReference>